<name>A0AA88GNL1_NAELO</name>
<dbReference type="AlphaFoldDB" id="A0AA88GNL1"/>
<protein>
    <recommendedName>
        <fullName evidence="2">RGS domain-containing protein</fullName>
    </recommendedName>
</protein>
<gene>
    <name evidence="3" type="ORF">C9374_006491</name>
</gene>
<evidence type="ECO:0000256" key="1">
    <source>
        <dbReference type="SAM" id="MobiDB-lite"/>
    </source>
</evidence>
<keyword evidence="4" id="KW-1185">Reference proteome</keyword>
<feature type="compositionally biased region" description="Low complexity" evidence="1">
    <location>
        <begin position="146"/>
        <end position="160"/>
    </location>
</feature>
<dbReference type="InterPro" id="IPR044926">
    <property type="entry name" value="RGS_subdomain_2"/>
</dbReference>
<dbReference type="EMBL" id="PYSW02000027">
    <property type="protein sequence ID" value="KAG2381502.1"/>
    <property type="molecule type" value="Genomic_DNA"/>
</dbReference>
<reference evidence="3 4" key="1">
    <citation type="journal article" date="2018" name="BMC Genomics">
        <title>The genome of Naegleria lovaniensis, the basis for a comparative approach to unravel pathogenicity factors of the human pathogenic amoeba N. fowleri.</title>
        <authorList>
            <person name="Liechti N."/>
            <person name="Schurch N."/>
            <person name="Bruggmann R."/>
            <person name="Wittwer M."/>
        </authorList>
    </citation>
    <scope>NUCLEOTIDE SEQUENCE [LARGE SCALE GENOMIC DNA]</scope>
    <source>
        <strain evidence="3 4">ATCC 30569</strain>
    </source>
</reference>
<comment type="caution">
    <text evidence="3">The sequence shown here is derived from an EMBL/GenBank/DDBJ whole genome shotgun (WGS) entry which is preliminary data.</text>
</comment>
<dbReference type="SUPFAM" id="SSF48097">
    <property type="entry name" value="Regulator of G-protein signaling, RGS"/>
    <property type="match status" value="1"/>
</dbReference>
<feature type="region of interest" description="Disordered" evidence="1">
    <location>
        <begin position="121"/>
        <end position="160"/>
    </location>
</feature>
<organism evidence="3 4">
    <name type="scientific">Naegleria lovaniensis</name>
    <name type="common">Amoeba</name>
    <dbReference type="NCBI Taxonomy" id="51637"/>
    <lineage>
        <taxon>Eukaryota</taxon>
        <taxon>Discoba</taxon>
        <taxon>Heterolobosea</taxon>
        <taxon>Tetramitia</taxon>
        <taxon>Eutetramitia</taxon>
        <taxon>Vahlkampfiidae</taxon>
        <taxon>Naegleria</taxon>
    </lineage>
</organism>
<evidence type="ECO:0000259" key="2">
    <source>
        <dbReference type="PROSITE" id="PS50132"/>
    </source>
</evidence>
<evidence type="ECO:0000313" key="3">
    <source>
        <dbReference type="EMBL" id="KAG2381502.1"/>
    </source>
</evidence>
<proteinExistence type="predicted"/>
<dbReference type="GeneID" id="68098945"/>
<feature type="domain" description="RGS" evidence="2">
    <location>
        <begin position="69"/>
        <end position="101"/>
    </location>
</feature>
<feature type="region of interest" description="Disordered" evidence="1">
    <location>
        <begin position="184"/>
        <end position="219"/>
    </location>
</feature>
<evidence type="ECO:0000313" key="4">
    <source>
        <dbReference type="Proteomes" id="UP000816034"/>
    </source>
</evidence>
<dbReference type="InterPro" id="IPR036305">
    <property type="entry name" value="RGS_sf"/>
</dbReference>
<dbReference type="RefSeq" id="XP_044547182.1">
    <property type="nucleotide sequence ID" value="XM_044696357.1"/>
</dbReference>
<accession>A0AA88GNL1</accession>
<feature type="compositionally biased region" description="Low complexity" evidence="1">
    <location>
        <begin position="186"/>
        <end position="216"/>
    </location>
</feature>
<dbReference type="InterPro" id="IPR016137">
    <property type="entry name" value="RGS"/>
</dbReference>
<dbReference type="Gene3D" id="1.10.167.10">
    <property type="entry name" value="Regulator of G-protein Signalling 4, domain 2"/>
    <property type="match status" value="1"/>
</dbReference>
<dbReference type="Proteomes" id="UP000816034">
    <property type="component" value="Unassembled WGS sequence"/>
</dbReference>
<dbReference type="PROSITE" id="PS50132">
    <property type="entry name" value="RGS"/>
    <property type="match status" value="1"/>
</dbReference>
<sequence>MTTTTSALLPSSVVTPQSCESSPFSPRVSFQRLTVGSLIDHEQNSEENFHLSNLVVAADQQHYHRIEDEFSQIMNSEIGRELFFQFIQKSSHSEQIEFLQDTIRLYQDNALLLTTTTNANTFPNSALSPVSPRGRRNSNVSHPHDTNSATSPTTNTTTVNTTQMSFSQPTHSFVYLSSPTAEANTSSSSLSSGSGTNEDTNCSSTSSSINTANSSSPMIGGLKKLVKSKSRANSASSDPNDKAFISTSEILMKYKQQQLQNIQQSLLQQQQQQQNSPSNSQHGTFHSHIYVGFNLLHVEKLIDKYILEHSPKELNLKSAQVSEIPHHLYCDMFVSEDEFIEIFRDLINVINLQLKLECFRDFRKSPEYLEAVVSESSNDVSSVTGILSSQSKYPIDTIATPRRFFNRRRLSENDLSHLRNNSTEFNGHALLLSPRRDSTSGGYYSWLQPKSNARSLLRNMKNPLELFMVLHHR</sequence>